<comment type="caution">
    <text evidence="2">The sequence shown here is derived from an EMBL/GenBank/DDBJ whole genome shotgun (WGS) entry which is preliminary data.</text>
</comment>
<reference evidence="2" key="2">
    <citation type="submission" date="2023-04" db="EMBL/GenBank/DDBJ databases">
        <authorList>
            <person name="Bruccoleri R.E."/>
            <person name="Oakeley E.J."/>
            <person name="Faust A.-M."/>
            <person name="Dessus-Babus S."/>
            <person name="Altorfer M."/>
            <person name="Burckhardt D."/>
            <person name="Oertli M."/>
            <person name="Naumann U."/>
            <person name="Petersen F."/>
            <person name="Wong J."/>
        </authorList>
    </citation>
    <scope>NUCLEOTIDE SEQUENCE</scope>
    <source>
        <strain evidence="2">GSM-AAB239-AS_SAM_17_03QT</strain>
        <tissue evidence="2">Leaf</tissue>
    </source>
</reference>
<organism evidence="2 3">
    <name type="scientific">Iris pallida</name>
    <name type="common">Sweet iris</name>
    <dbReference type="NCBI Taxonomy" id="29817"/>
    <lineage>
        <taxon>Eukaryota</taxon>
        <taxon>Viridiplantae</taxon>
        <taxon>Streptophyta</taxon>
        <taxon>Embryophyta</taxon>
        <taxon>Tracheophyta</taxon>
        <taxon>Spermatophyta</taxon>
        <taxon>Magnoliopsida</taxon>
        <taxon>Liliopsida</taxon>
        <taxon>Asparagales</taxon>
        <taxon>Iridaceae</taxon>
        <taxon>Iridoideae</taxon>
        <taxon>Irideae</taxon>
        <taxon>Iris</taxon>
    </lineage>
</organism>
<evidence type="ECO:0000313" key="3">
    <source>
        <dbReference type="Proteomes" id="UP001140949"/>
    </source>
</evidence>
<dbReference type="Proteomes" id="UP001140949">
    <property type="component" value="Unassembled WGS sequence"/>
</dbReference>
<evidence type="ECO:0000313" key="2">
    <source>
        <dbReference type="EMBL" id="KAJ6847429.1"/>
    </source>
</evidence>
<protein>
    <submittedName>
        <fullName evidence="2">Uncharacterized protein</fullName>
    </submittedName>
</protein>
<dbReference type="AlphaFoldDB" id="A0AAX6I2H0"/>
<feature type="compositionally biased region" description="Low complexity" evidence="1">
    <location>
        <begin position="25"/>
        <end position="51"/>
    </location>
</feature>
<dbReference type="EMBL" id="JANAVB010005399">
    <property type="protein sequence ID" value="KAJ6847429.1"/>
    <property type="molecule type" value="Genomic_DNA"/>
</dbReference>
<gene>
    <name evidence="2" type="ORF">M6B38_278000</name>
</gene>
<sequence>MWSQRKAMERKPKFDWHPSPRRPRSPSSVSSSSSAFSSRLPSFSSTPFLFL</sequence>
<proteinExistence type="predicted"/>
<evidence type="ECO:0000256" key="1">
    <source>
        <dbReference type="SAM" id="MobiDB-lite"/>
    </source>
</evidence>
<reference evidence="2" key="1">
    <citation type="journal article" date="2023" name="GigaByte">
        <title>Genome assembly of the bearded iris, Iris pallida Lam.</title>
        <authorList>
            <person name="Bruccoleri R.E."/>
            <person name="Oakeley E.J."/>
            <person name="Faust A.M.E."/>
            <person name="Altorfer M."/>
            <person name="Dessus-Babus S."/>
            <person name="Burckhardt D."/>
            <person name="Oertli M."/>
            <person name="Naumann U."/>
            <person name="Petersen F."/>
            <person name="Wong J."/>
        </authorList>
    </citation>
    <scope>NUCLEOTIDE SEQUENCE</scope>
    <source>
        <strain evidence="2">GSM-AAB239-AS_SAM_17_03QT</strain>
    </source>
</reference>
<name>A0AAX6I2H0_IRIPA</name>
<feature type="region of interest" description="Disordered" evidence="1">
    <location>
        <begin position="1"/>
        <end position="51"/>
    </location>
</feature>
<feature type="compositionally biased region" description="Basic and acidic residues" evidence="1">
    <location>
        <begin position="1"/>
        <end position="18"/>
    </location>
</feature>
<accession>A0AAX6I2H0</accession>
<keyword evidence="3" id="KW-1185">Reference proteome</keyword>